<evidence type="ECO:0000313" key="7">
    <source>
        <dbReference type="Proteomes" id="UP001152320"/>
    </source>
</evidence>
<dbReference type="SMART" id="SM00184">
    <property type="entry name" value="RING"/>
    <property type="match status" value="1"/>
</dbReference>
<dbReference type="EMBL" id="JAIZAY010000018">
    <property type="protein sequence ID" value="KAJ8025285.1"/>
    <property type="molecule type" value="Genomic_DNA"/>
</dbReference>
<dbReference type="SUPFAM" id="SSF101898">
    <property type="entry name" value="NHL repeat"/>
    <property type="match status" value="1"/>
</dbReference>
<protein>
    <submittedName>
        <fullName evidence="6">Tripartite motif-containing protein 5</fullName>
    </submittedName>
</protein>
<dbReference type="GO" id="GO:0008270">
    <property type="term" value="F:zinc ion binding"/>
    <property type="evidence" value="ECO:0007669"/>
    <property type="project" value="UniProtKB-KW"/>
</dbReference>
<evidence type="ECO:0000256" key="4">
    <source>
        <dbReference type="PROSITE-ProRule" id="PRU00175"/>
    </source>
</evidence>
<dbReference type="AlphaFoldDB" id="A0A9Q0YMN1"/>
<reference evidence="6" key="1">
    <citation type="submission" date="2021-10" db="EMBL/GenBank/DDBJ databases">
        <title>Tropical sea cucumber genome reveals ecological adaptation and Cuvierian tubules defense mechanism.</title>
        <authorList>
            <person name="Chen T."/>
        </authorList>
    </citation>
    <scope>NUCLEOTIDE SEQUENCE</scope>
    <source>
        <strain evidence="6">Nanhai2018</strain>
        <tissue evidence="6">Muscle</tissue>
    </source>
</reference>
<dbReference type="PANTHER" id="PTHR25462">
    <property type="entry name" value="BONUS, ISOFORM C-RELATED"/>
    <property type="match status" value="1"/>
</dbReference>
<keyword evidence="3" id="KW-0862">Zinc</keyword>
<feature type="domain" description="RING-type" evidence="5">
    <location>
        <begin position="16"/>
        <end position="62"/>
    </location>
</feature>
<accession>A0A9Q0YMN1</accession>
<keyword evidence="7" id="KW-1185">Reference proteome</keyword>
<dbReference type="Gene3D" id="3.30.40.10">
    <property type="entry name" value="Zinc/RING finger domain, C3HC4 (zinc finger)"/>
    <property type="match status" value="1"/>
</dbReference>
<dbReference type="InterPro" id="IPR013083">
    <property type="entry name" value="Znf_RING/FYVE/PHD"/>
</dbReference>
<gene>
    <name evidence="6" type="ORF">HOLleu_35454</name>
</gene>
<dbReference type="GO" id="GO:0061630">
    <property type="term" value="F:ubiquitin protein ligase activity"/>
    <property type="evidence" value="ECO:0007669"/>
    <property type="project" value="TreeGrafter"/>
</dbReference>
<evidence type="ECO:0000259" key="5">
    <source>
        <dbReference type="PROSITE" id="PS50089"/>
    </source>
</evidence>
<dbReference type="SUPFAM" id="SSF57850">
    <property type="entry name" value="RING/U-box"/>
    <property type="match status" value="1"/>
</dbReference>
<dbReference type="InterPro" id="IPR018957">
    <property type="entry name" value="Znf_C3HC4_RING-type"/>
</dbReference>
<dbReference type="InterPro" id="IPR047153">
    <property type="entry name" value="TRIM45/56/19-like"/>
</dbReference>
<dbReference type="Pfam" id="PF00097">
    <property type="entry name" value="zf-C3HC4"/>
    <property type="match status" value="1"/>
</dbReference>
<evidence type="ECO:0000256" key="2">
    <source>
        <dbReference type="ARBA" id="ARBA00022771"/>
    </source>
</evidence>
<keyword evidence="2 4" id="KW-0863">Zinc-finger</keyword>
<dbReference type="OrthoDB" id="654191at2759"/>
<dbReference type="PROSITE" id="PS50089">
    <property type="entry name" value="ZF_RING_2"/>
    <property type="match status" value="1"/>
</dbReference>
<name>A0A9Q0YMN1_HOLLE</name>
<dbReference type="Proteomes" id="UP001152320">
    <property type="component" value="Chromosome 18"/>
</dbReference>
<dbReference type="InterPro" id="IPR001841">
    <property type="entry name" value="Znf_RING"/>
</dbReference>
<sequence>MASPNLPTSLGNESECPLCFKPLTNPEILSCNHRFCQDCLEDSSSNASAEKDLGISKCPVCRDDFEETEKRVEDFKSDHIARNTAQIITKSQKESDTGQEGVFVEKKFKITVITLEGIKLDGWGVNDITSCTVGIILSGAKVGKSYISVFSEFGELLSQIELPTEFRNYKPWRYCSFLTEAKVVSVCQPNEIGIFDIFLKTNLKKKIISQENATWQDDRVVSCITTACESDAGRGSLADRIFVGGKYCRDVFVFDDDLNYVRTLTLPETVAWPKDMTFHKDLLLVCDLQGKRVCALNIFEGTVQQTEYEFPKPNGERAGWAPISVCSGKTGSIYVLWKATVGKPSRILIQYSSNGNNKLREQSVHEDARCLSTLESDGVEKLLVGTFGHGNVYVLENRS</sequence>
<dbReference type="PANTHER" id="PTHR25462:SF229">
    <property type="entry name" value="TRANSCRIPTION INTERMEDIARY FACTOR 1-BETA"/>
    <property type="match status" value="1"/>
</dbReference>
<evidence type="ECO:0000256" key="3">
    <source>
        <dbReference type="ARBA" id="ARBA00022833"/>
    </source>
</evidence>
<organism evidence="6 7">
    <name type="scientific">Holothuria leucospilota</name>
    <name type="common">Black long sea cucumber</name>
    <name type="synonym">Mertensiothuria leucospilota</name>
    <dbReference type="NCBI Taxonomy" id="206669"/>
    <lineage>
        <taxon>Eukaryota</taxon>
        <taxon>Metazoa</taxon>
        <taxon>Echinodermata</taxon>
        <taxon>Eleutherozoa</taxon>
        <taxon>Echinozoa</taxon>
        <taxon>Holothuroidea</taxon>
        <taxon>Aspidochirotacea</taxon>
        <taxon>Aspidochirotida</taxon>
        <taxon>Holothuriidae</taxon>
        <taxon>Holothuria</taxon>
    </lineage>
</organism>
<evidence type="ECO:0000313" key="6">
    <source>
        <dbReference type="EMBL" id="KAJ8025285.1"/>
    </source>
</evidence>
<evidence type="ECO:0000256" key="1">
    <source>
        <dbReference type="ARBA" id="ARBA00022723"/>
    </source>
</evidence>
<dbReference type="PROSITE" id="PS00518">
    <property type="entry name" value="ZF_RING_1"/>
    <property type="match status" value="1"/>
</dbReference>
<proteinExistence type="predicted"/>
<dbReference type="InterPro" id="IPR017907">
    <property type="entry name" value="Znf_RING_CS"/>
</dbReference>
<keyword evidence="1" id="KW-0479">Metal-binding</keyword>
<dbReference type="GO" id="GO:0006513">
    <property type="term" value="P:protein monoubiquitination"/>
    <property type="evidence" value="ECO:0007669"/>
    <property type="project" value="TreeGrafter"/>
</dbReference>
<comment type="caution">
    <text evidence="6">The sequence shown here is derived from an EMBL/GenBank/DDBJ whole genome shotgun (WGS) entry which is preliminary data.</text>
</comment>